<reference evidence="1 2" key="2">
    <citation type="journal article" date="2010" name="Nucleic Acids Res.">
        <title>BeetleBase in 2010: revisions to provide comprehensive genomic information for Tribolium castaneum.</title>
        <authorList>
            <person name="Kim H.S."/>
            <person name="Murphy T."/>
            <person name="Xia J."/>
            <person name="Caragea D."/>
            <person name="Park Y."/>
            <person name="Beeman R.W."/>
            <person name="Lorenzen M.D."/>
            <person name="Butcher S."/>
            <person name="Manak J.R."/>
            <person name="Brown S.J."/>
        </authorList>
    </citation>
    <scope>GENOME REANNOTATION</scope>
    <source>
        <strain evidence="1 2">Georgia GA2</strain>
    </source>
</reference>
<organism evidence="1 2">
    <name type="scientific">Tribolium castaneum</name>
    <name type="common">Red flour beetle</name>
    <dbReference type="NCBI Taxonomy" id="7070"/>
    <lineage>
        <taxon>Eukaryota</taxon>
        <taxon>Metazoa</taxon>
        <taxon>Ecdysozoa</taxon>
        <taxon>Arthropoda</taxon>
        <taxon>Hexapoda</taxon>
        <taxon>Insecta</taxon>
        <taxon>Pterygota</taxon>
        <taxon>Neoptera</taxon>
        <taxon>Endopterygota</taxon>
        <taxon>Coleoptera</taxon>
        <taxon>Polyphaga</taxon>
        <taxon>Cucujiformia</taxon>
        <taxon>Tenebrionidae</taxon>
        <taxon>Tenebrionidae incertae sedis</taxon>
        <taxon>Tribolium</taxon>
    </lineage>
</organism>
<dbReference type="EMBL" id="KQ971312">
    <property type="protein sequence ID" value="EEZ97962.1"/>
    <property type="molecule type" value="Genomic_DNA"/>
</dbReference>
<proteinExistence type="predicted"/>
<sequence length="237" mass="26322">MEHLAWRKSGFDDTVEGKRNVLAKEILICLSGFIGSKGEELFCDTSAAVLNPSRNNYGALTSTITERIRVTRLLYKRHGGSKSWRVSVSNRTVNFLAAPGNDSGSGRQVATGTFIPRRVYQLCAIVWNTKTFSDFDSCERILTDGYKREQKHENSVSCKLRTYKSAERDVYSARISGISMSPAETPGISDNRKPCAPTICAKRRHEAAAAAPLKKTTRKKSNGANEIVRRVMKADEI</sequence>
<dbReference type="HOGENOM" id="CLU_1172021_0_0_1"/>
<name>D6WAR5_TRICA</name>
<dbReference type="Proteomes" id="UP000007266">
    <property type="component" value="Linkage group 2"/>
</dbReference>
<evidence type="ECO:0000313" key="1">
    <source>
        <dbReference type="EMBL" id="EEZ97962.1"/>
    </source>
</evidence>
<keyword evidence="2" id="KW-1185">Reference proteome</keyword>
<evidence type="ECO:0000313" key="2">
    <source>
        <dbReference type="Proteomes" id="UP000007266"/>
    </source>
</evidence>
<dbReference type="AlphaFoldDB" id="D6WAR5"/>
<accession>D6WAR5</accession>
<reference evidence="1 2" key="1">
    <citation type="journal article" date="2008" name="Nature">
        <title>The genome of the model beetle and pest Tribolium castaneum.</title>
        <authorList>
            <consortium name="Tribolium Genome Sequencing Consortium"/>
            <person name="Richards S."/>
            <person name="Gibbs R.A."/>
            <person name="Weinstock G.M."/>
            <person name="Brown S.J."/>
            <person name="Denell R."/>
            <person name="Beeman R.W."/>
            <person name="Gibbs R."/>
            <person name="Beeman R.W."/>
            <person name="Brown S.J."/>
            <person name="Bucher G."/>
            <person name="Friedrich M."/>
            <person name="Grimmelikhuijzen C.J."/>
            <person name="Klingler M."/>
            <person name="Lorenzen M."/>
            <person name="Richards S."/>
            <person name="Roth S."/>
            <person name="Schroder R."/>
            <person name="Tautz D."/>
            <person name="Zdobnov E.M."/>
            <person name="Muzny D."/>
            <person name="Gibbs R.A."/>
            <person name="Weinstock G.M."/>
            <person name="Attaway T."/>
            <person name="Bell S."/>
            <person name="Buhay C.J."/>
            <person name="Chandrabose M.N."/>
            <person name="Chavez D."/>
            <person name="Clerk-Blankenburg K.P."/>
            <person name="Cree A."/>
            <person name="Dao M."/>
            <person name="Davis C."/>
            <person name="Chacko J."/>
            <person name="Dinh H."/>
            <person name="Dugan-Rocha S."/>
            <person name="Fowler G."/>
            <person name="Garner T.T."/>
            <person name="Garnes J."/>
            <person name="Gnirke A."/>
            <person name="Hawes A."/>
            <person name="Hernandez J."/>
            <person name="Hines S."/>
            <person name="Holder M."/>
            <person name="Hume J."/>
            <person name="Jhangiani S.N."/>
            <person name="Joshi V."/>
            <person name="Khan Z.M."/>
            <person name="Jackson L."/>
            <person name="Kovar C."/>
            <person name="Kowis A."/>
            <person name="Lee S."/>
            <person name="Lewis L.R."/>
            <person name="Margolis J."/>
            <person name="Morgan M."/>
            <person name="Nazareth L.V."/>
            <person name="Nguyen N."/>
            <person name="Okwuonu G."/>
            <person name="Parker D."/>
            <person name="Richards S."/>
            <person name="Ruiz S.J."/>
            <person name="Santibanez J."/>
            <person name="Savard J."/>
            <person name="Scherer S.E."/>
            <person name="Schneider B."/>
            <person name="Sodergren E."/>
            <person name="Tautz D."/>
            <person name="Vattahil S."/>
            <person name="Villasana D."/>
            <person name="White C.S."/>
            <person name="Wright R."/>
            <person name="Park Y."/>
            <person name="Beeman R.W."/>
            <person name="Lord J."/>
            <person name="Oppert B."/>
            <person name="Lorenzen M."/>
            <person name="Brown S."/>
            <person name="Wang L."/>
            <person name="Savard J."/>
            <person name="Tautz D."/>
            <person name="Richards S."/>
            <person name="Weinstock G."/>
            <person name="Gibbs R.A."/>
            <person name="Liu Y."/>
            <person name="Worley K."/>
            <person name="Weinstock G."/>
            <person name="Elsik C.G."/>
            <person name="Reese J.T."/>
            <person name="Elhaik E."/>
            <person name="Landan G."/>
            <person name="Graur D."/>
            <person name="Arensburger P."/>
            <person name="Atkinson P."/>
            <person name="Beeman R.W."/>
            <person name="Beidler J."/>
            <person name="Brown S.J."/>
            <person name="Demuth J.P."/>
            <person name="Drury D.W."/>
            <person name="Du Y.Z."/>
            <person name="Fujiwara H."/>
            <person name="Lorenzen M."/>
            <person name="Maselli V."/>
            <person name="Osanai M."/>
            <person name="Park Y."/>
            <person name="Robertson H.M."/>
            <person name="Tu Z."/>
            <person name="Wang J.J."/>
            <person name="Wang S."/>
            <person name="Richards S."/>
            <person name="Song H."/>
            <person name="Zhang L."/>
            <person name="Sodergren E."/>
            <person name="Werner D."/>
            <person name="Stanke M."/>
            <person name="Morgenstern B."/>
            <person name="Solovyev V."/>
            <person name="Kosarev P."/>
            <person name="Brown G."/>
            <person name="Chen H.C."/>
            <person name="Ermolaeva O."/>
            <person name="Hlavina W."/>
            <person name="Kapustin Y."/>
            <person name="Kiryutin B."/>
            <person name="Kitts P."/>
            <person name="Maglott D."/>
            <person name="Pruitt K."/>
            <person name="Sapojnikov V."/>
            <person name="Souvorov A."/>
            <person name="Mackey A.J."/>
            <person name="Waterhouse R.M."/>
            <person name="Wyder S."/>
            <person name="Zdobnov E.M."/>
            <person name="Zdobnov E.M."/>
            <person name="Wyder S."/>
            <person name="Kriventseva E.V."/>
            <person name="Kadowaki T."/>
            <person name="Bork P."/>
            <person name="Aranda M."/>
            <person name="Bao R."/>
            <person name="Beermann A."/>
            <person name="Berns N."/>
            <person name="Bolognesi R."/>
            <person name="Bonneton F."/>
            <person name="Bopp D."/>
            <person name="Brown S.J."/>
            <person name="Bucher G."/>
            <person name="Butts T."/>
            <person name="Chaumot A."/>
            <person name="Denell R.E."/>
            <person name="Ferrier D.E."/>
            <person name="Friedrich M."/>
            <person name="Gordon C.M."/>
            <person name="Jindra M."/>
            <person name="Klingler M."/>
            <person name="Lan Q."/>
            <person name="Lattorff H.M."/>
            <person name="Laudet V."/>
            <person name="von Levetsow C."/>
            <person name="Liu Z."/>
            <person name="Lutz R."/>
            <person name="Lynch J.A."/>
            <person name="da Fonseca R.N."/>
            <person name="Posnien N."/>
            <person name="Reuter R."/>
            <person name="Roth S."/>
            <person name="Savard J."/>
            <person name="Schinko J.B."/>
            <person name="Schmitt C."/>
            <person name="Schoppmeier M."/>
            <person name="Schroder R."/>
            <person name="Shippy T.D."/>
            <person name="Simonnet F."/>
            <person name="Marques-Souza H."/>
            <person name="Tautz D."/>
            <person name="Tomoyasu Y."/>
            <person name="Trauner J."/>
            <person name="Van der Zee M."/>
            <person name="Vervoort M."/>
            <person name="Wittkopp N."/>
            <person name="Wimmer E.A."/>
            <person name="Yang X."/>
            <person name="Jones A.K."/>
            <person name="Sattelle D.B."/>
            <person name="Ebert P.R."/>
            <person name="Nelson D."/>
            <person name="Scott J.G."/>
            <person name="Beeman R.W."/>
            <person name="Muthukrishnan S."/>
            <person name="Kramer K.J."/>
            <person name="Arakane Y."/>
            <person name="Beeman R.W."/>
            <person name="Zhu Q."/>
            <person name="Hogenkamp D."/>
            <person name="Dixit R."/>
            <person name="Oppert B."/>
            <person name="Jiang H."/>
            <person name="Zou Z."/>
            <person name="Marshall J."/>
            <person name="Elpidina E."/>
            <person name="Vinokurov K."/>
            <person name="Oppert C."/>
            <person name="Zou Z."/>
            <person name="Evans J."/>
            <person name="Lu Z."/>
            <person name="Zhao P."/>
            <person name="Sumathipala N."/>
            <person name="Altincicek B."/>
            <person name="Vilcinskas A."/>
            <person name="Williams M."/>
            <person name="Hultmark D."/>
            <person name="Hetru C."/>
            <person name="Jiang H."/>
            <person name="Grimmelikhuijzen C.J."/>
            <person name="Hauser F."/>
            <person name="Cazzamali G."/>
            <person name="Williamson M."/>
            <person name="Park Y."/>
            <person name="Li B."/>
            <person name="Tanaka Y."/>
            <person name="Predel R."/>
            <person name="Neupert S."/>
            <person name="Schachtner J."/>
            <person name="Verleyen P."/>
            <person name="Raible F."/>
            <person name="Bork P."/>
            <person name="Friedrich M."/>
            <person name="Walden K.K."/>
            <person name="Robertson H.M."/>
            <person name="Angeli S."/>
            <person name="Foret S."/>
            <person name="Bucher G."/>
            <person name="Schuetz S."/>
            <person name="Maleszka R."/>
            <person name="Wimmer E.A."/>
            <person name="Beeman R.W."/>
            <person name="Lorenzen M."/>
            <person name="Tomoyasu Y."/>
            <person name="Miller S.C."/>
            <person name="Grossmann D."/>
            <person name="Bucher G."/>
        </authorList>
    </citation>
    <scope>NUCLEOTIDE SEQUENCE [LARGE SCALE GENOMIC DNA]</scope>
    <source>
        <strain evidence="1 2">Georgia GA2</strain>
    </source>
</reference>
<protein>
    <submittedName>
        <fullName evidence="1">Uncharacterized protein</fullName>
    </submittedName>
</protein>
<gene>
    <name evidence="1" type="primary">GLEAN_00353</name>
    <name evidence="1" type="ORF">TcasGA2_TC000353</name>
</gene>